<reference evidence="2" key="1">
    <citation type="journal article" date="2014" name="Front. Microbiol.">
        <title>High frequency of phylogenetically diverse reductive dehalogenase-homologous genes in deep subseafloor sedimentary metagenomes.</title>
        <authorList>
            <person name="Kawai M."/>
            <person name="Futagami T."/>
            <person name="Toyoda A."/>
            <person name="Takaki Y."/>
            <person name="Nishi S."/>
            <person name="Hori S."/>
            <person name="Arai W."/>
            <person name="Tsubouchi T."/>
            <person name="Morono Y."/>
            <person name="Uchiyama I."/>
            <person name="Ito T."/>
            <person name="Fujiyama A."/>
            <person name="Inagaki F."/>
            <person name="Takami H."/>
        </authorList>
    </citation>
    <scope>NUCLEOTIDE SEQUENCE</scope>
    <source>
        <strain evidence="2">Expedition CK06-06</strain>
    </source>
</reference>
<dbReference type="Pfam" id="PF02190">
    <property type="entry name" value="LON_substr_bdg"/>
    <property type="match status" value="1"/>
</dbReference>
<evidence type="ECO:0000259" key="1">
    <source>
        <dbReference type="PROSITE" id="PS51787"/>
    </source>
</evidence>
<sequence>MAEEAVNLTNTEEEQAIPEHLPVLPLHQGVLFPELTVPLLVSRPDHIKLIDEALVKDRALVAVAQRDNTVEKPALVDLYRVGVAAFILKMSWRSSSVMSRLSFLNMDSI</sequence>
<dbReference type="SUPFAM" id="SSF88697">
    <property type="entry name" value="PUA domain-like"/>
    <property type="match status" value="1"/>
</dbReference>
<dbReference type="InterPro" id="IPR015947">
    <property type="entry name" value="PUA-like_sf"/>
</dbReference>
<name>X1BX92_9ZZZZ</name>
<dbReference type="EMBL" id="BART01020126">
    <property type="protein sequence ID" value="GAH00406.1"/>
    <property type="molecule type" value="Genomic_DNA"/>
</dbReference>
<feature type="domain" description="Lon N-terminal" evidence="1">
    <location>
        <begin position="21"/>
        <end position="109"/>
    </location>
</feature>
<accession>X1BX92</accession>
<evidence type="ECO:0000313" key="2">
    <source>
        <dbReference type="EMBL" id="GAH00406.1"/>
    </source>
</evidence>
<comment type="caution">
    <text evidence="2">The sequence shown here is derived from an EMBL/GenBank/DDBJ whole genome shotgun (WGS) entry which is preliminary data.</text>
</comment>
<dbReference type="InterPro" id="IPR003111">
    <property type="entry name" value="Lon_prtase_N"/>
</dbReference>
<dbReference type="PROSITE" id="PS51787">
    <property type="entry name" value="LON_N"/>
    <property type="match status" value="1"/>
</dbReference>
<dbReference type="InterPro" id="IPR046336">
    <property type="entry name" value="Lon_prtase_N_sf"/>
</dbReference>
<dbReference type="Gene3D" id="2.30.130.40">
    <property type="entry name" value="LON domain-like"/>
    <property type="match status" value="1"/>
</dbReference>
<dbReference type="AlphaFoldDB" id="X1BX92"/>
<proteinExistence type="predicted"/>
<gene>
    <name evidence="2" type="ORF">S01H4_37460</name>
</gene>
<protein>
    <recommendedName>
        <fullName evidence="1">Lon N-terminal domain-containing protein</fullName>
    </recommendedName>
</protein>
<organism evidence="2">
    <name type="scientific">marine sediment metagenome</name>
    <dbReference type="NCBI Taxonomy" id="412755"/>
    <lineage>
        <taxon>unclassified sequences</taxon>
        <taxon>metagenomes</taxon>
        <taxon>ecological metagenomes</taxon>
    </lineage>
</organism>